<feature type="transmembrane region" description="Helical" evidence="1">
    <location>
        <begin position="115"/>
        <end position="134"/>
    </location>
</feature>
<organism evidence="2 3">
    <name type="scientific">Agrilutibacter solisilvae</name>
    <dbReference type="NCBI Taxonomy" id="2763317"/>
    <lineage>
        <taxon>Bacteria</taxon>
        <taxon>Pseudomonadati</taxon>
        <taxon>Pseudomonadota</taxon>
        <taxon>Gammaproteobacteria</taxon>
        <taxon>Lysobacterales</taxon>
        <taxon>Lysobacteraceae</taxon>
        <taxon>Agrilutibacter</taxon>
    </lineage>
</organism>
<evidence type="ECO:0000313" key="2">
    <source>
        <dbReference type="EMBL" id="QSX79407.1"/>
    </source>
</evidence>
<accession>A0A974Y0Z4</accession>
<feature type="transmembrane region" description="Helical" evidence="1">
    <location>
        <begin position="89"/>
        <end position="109"/>
    </location>
</feature>
<protein>
    <submittedName>
        <fullName evidence="2">Uncharacterized protein</fullName>
    </submittedName>
</protein>
<feature type="transmembrane region" description="Helical" evidence="1">
    <location>
        <begin position="12"/>
        <end position="40"/>
    </location>
</feature>
<name>A0A974Y0Z4_9GAMM</name>
<dbReference type="RefSeq" id="WP_200616208.1">
    <property type="nucleotide sequence ID" value="NZ_CP071518.1"/>
</dbReference>
<proteinExistence type="predicted"/>
<evidence type="ECO:0000256" key="1">
    <source>
        <dbReference type="SAM" id="Phobius"/>
    </source>
</evidence>
<dbReference type="Proteomes" id="UP000639274">
    <property type="component" value="Chromosome"/>
</dbReference>
<feature type="transmembrane region" description="Helical" evidence="1">
    <location>
        <begin position="52"/>
        <end position="77"/>
    </location>
</feature>
<dbReference type="InterPro" id="IPR000540">
    <property type="entry name" value="Flag_MotA_CS"/>
</dbReference>
<dbReference type="PROSITE" id="PS01307">
    <property type="entry name" value="MOTA"/>
    <property type="match status" value="1"/>
</dbReference>
<reference evidence="2 3" key="1">
    <citation type="submission" date="2021-03" db="EMBL/GenBank/DDBJ databases">
        <title>Lysobacter sp. nov. isolated from soil of gangwondo yeongwol, south Korea.</title>
        <authorList>
            <person name="Kim K.R."/>
            <person name="Kim K.H."/>
            <person name="Jeon C.O."/>
        </authorList>
    </citation>
    <scope>NUCLEOTIDE SEQUENCE [LARGE SCALE GENOMIC DNA]</scope>
    <source>
        <strain evidence="2 3">R19</strain>
    </source>
</reference>
<keyword evidence="3" id="KW-1185">Reference proteome</keyword>
<dbReference type="AlphaFoldDB" id="A0A974Y0Z4"/>
<sequence>MGADSPCRARYGQYLVCSLLAVLAGLPVGSLAGGFIFAFYNFATQSGKLEDLAGAMGLGLFVALVATFLGILPSFLYGAPLYALLARRGLANSLSALIVGALPGGVLIIVSDAQLGGLVLVFGACVAVATHVLARRRMSSLGGAGAEPSSLEGVTIH</sequence>
<keyword evidence="1" id="KW-1133">Transmembrane helix</keyword>
<gene>
    <name evidence="2" type="ORF">I8J32_005970</name>
</gene>
<keyword evidence="1" id="KW-0812">Transmembrane</keyword>
<dbReference type="EMBL" id="CP071518">
    <property type="protein sequence ID" value="QSX79407.1"/>
    <property type="molecule type" value="Genomic_DNA"/>
</dbReference>
<dbReference type="KEGG" id="lsf:I8J32_005970"/>
<keyword evidence="1" id="KW-0472">Membrane</keyword>
<evidence type="ECO:0000313" key="3">
    <source>
        <dbReference type="Proteomes" id="UP000639274"/>
    </source>
</evidence>